<evidence type="ECO:0000313" key="2">
    <source>
        <dbReference type="EMBL" id="GFS51629.1"/>
    </source>
</evidence>
<keyword evidence="1" id="KW-0472">Membrane</keyword>
<keyword evidence="3" id="KW-1185">Reference proteome</keyword>
<keyword evidence="1" id="KW-0812">Transmembrane</keyword>
<dbReference type="AlphaFoldDB" id="A0A8X6KIL6"/>
<name>A0A8X6KIL6_NEPPI</name>
<proteinExistence type="predicted"/>
<keyword evidence="1" id="KW-1133">Transmembrane helix</keyword>
<dbReference type="EMBL" id="BMAW01091779">
    <property type="protein sequence ID" value="GFS51629.1"/>
    <property type="molecule type" value="Genomic_DNA"/>
</dbReference>
<organism evidence="2 3">
    <name type="scientific">Nephila pilipes</name>
    <name type="common">Giant wood spider</name>
    <name type="synonym">Nephila maculata</name>
    <dbReference type="NCBI Taxonomy" id="299642"/>
    <lineage>
        <taxon>Eukaryota</taxon>
        <taxon>Metazoa</taxon>
        <taxon>Ecdysozoa</taxon>
        <taxon>Arthropoda</taxon>
        <taxon>Chelicerata</taxon>
        <taxon>Arachnida</taxon>
        <taxon>Araneae</taxon>
        <taxon>Araneomorphae</taxon>
        <taxon>Entelegynae</taxon>
        <taxon>Araneoidea</taxon>
        <taxon>Nephilidae</taxon>
        <taxon>Nephila</taxon>
    </lineage>
</organism>
<evidence type="ECO:0000313" key="3">
    <source>
        <dbReference type="Proteomes" id="UP000887013"/>
    </source>
</evidence>
<comment type="caution">
    <text evidence="2">The sequence shown here is derived from an EMBL/GenBank/DDBJ whole genome shotgun (WGS) entry which is preliminary data.</text>
</comment>
<accession>A0A8X6KIL6</accession>
<gene>
    <name evidence="2" type="ORF">NPIL_573711</name>
</gene>
<feature type="transmembrane region" description="Helical" evidence="1">
    <location>
        <begin position="27"/>
        <end position="49"/>
    </location>
</feature>
<dbReference type="Proteomes" id="UP000887013">
    <property type="component" value="Unassembled WGS sequence"/>
</dbReference>
<sequence>MLDYVFEVSFYVVSCGMAMIAELDLDFILQITACVVFVEIVKYCFTMILDDINVEREILILDQEMKVDEKKGKIPIVHSLMVYKMCEGLGINAQIAPAEDRKFNERPKCATPTVASETKEQKSMLKTLKVVPVVKSASVFTFCTALGIEAILDPLQD</sequence>
<reference evidence="2" key="1">
    <citation type="submission" date="2020-08" db="EMBL/GenBank/DDBJ databases">
        <title>Multicomponent nature underlies the extraordinary mechanical properties of spider dragline silk.</title>
        <authorList>
            <person name="Kono N."/>
            <person name="Nakamura H."/>
            <person name="Mori M."/>
            <person name="Yoshida Y."/>
            <person name="Ohtoshi R."/>
            <person name="Malay A.D."/>
            <person name="Moran D.A.P."/>
            <person name="Tomita M."/>
            <person name="Numata K."/>
            <person name="Arakawa K."/>
        </authorList>
    </citation>
    <scope>NUCLEOTIDE SEQUENCE</scope>
</reference>
<evidence type="ECO:0000256" key="1">
    <source>
        <dbReference type="SAM" id="Phobius"/>
    </source>
</evidence>
<protein>
    <submittedName>
        <fullName evidence="2">Uncharacterized protein</fullName>
    </submittedName>
</protein>